<dbReference type="RefSeq" id="WP_324775574.1">
    <property type="nucleotide sequence ID" value="NZ_BAAATS010000051.1"/>
</dbReference>
<comment type="caution">
    <text evidence="3">The sequence shown here is derived from an EMBL/GenBank/DDBJ whole genome shotgun (WGS) entry which is preliminary data.</text>
</comment>
<gene>
    <name evidence="3" type="ORF">OKJ48_39975</name>
</gene>
<dbReference type="Gene3D" id="3.30.565.10">
    <property type="entry name" value="Histidine kinase-like ATPase, C-terminal domain"/>
    <property type="match status" value="1"/>
</dbReference>
<evidence type="ECO:0000313" key="4">
    <source>
        <dbReference type="Proteomes" id="UP001352223"/>
    </source>
</evidence>
<dbReference type="GO" id="GO:0005524">
    <property type="term" value="F:ATP binding"/>
    <property type="evidence" value="ECO:0007669"/>
    <property type="project" value="UniProtKB-KW"/>
</dbReference>
<keyword evidence="4" id="KW-1185">Reference proteome</keyword>
<dbReference type="EMBL" id="JAOZYB010000357">
    <property type="protein sequence ID" value="MEB3966363.1"/>
    <property type="molecule type" value="Genomic_DNA"/>
</dbReference>
<proteinExistence type="predicted"/>
<dbReference type="SUPFAM" id="SSF55874">
    <property type="entry name" value="ATPase domain of HSP90 chaperone/DNA topoisomerase II/histidine kinase"/>
    <property type="match status" value="1"/>
</dbReference>
<evidence type="ECO:0000256" key="1">
    <source>
        <dbReference type="ARBA" id="ARBA00022527"/>
    </source>
</evidence>
<dbReference type="Pfam" id="PF02518">
    <property type="entry name" value="HATPase_c"/>
    <property type="match status" value="1"/>
</dbReference>
<keyword evidence="3" id="KW-0547">Nucleotide-binding</keyword>
<dbReference type="PANTHER" id="PTHR35526">
    <property type="entry name" value="ANTI-SIGMA-F FACTOR RSBW-RELATED"/>
    <property type="match status" value="1"/>
</dbReference>
<keyword evidence="1" id="KW-0808">Transferase</keyword>
<sequence>MRRIAAARLRHCGLEALSDEVTLVVSELVTNALLHSGTAEVGVTMAIQDGFLTITVTDGMSGAAVPGLADGDAESGRGLDIVEYVVKEHGGAWGTCEAGAETWCRFALPEEASR</sequence>
<dbReference type="CDD" id="cd16936">
    <property type="entry name" value="HATPase_RsbW-like"/>
    <property type="match status" value="1"/>
</dbReference>
<evidence type="ECO:0000313" key="3">
    <source>
        <dbReference type="EMBL" id="MEB3966363.1"/>
    </source>
</evidence>
<dbReference type="InterPro" id="IPR036890">
    <property type="entry name" value="HATPase_C_sf"/>
</dbReference>
<dbReference type="Proteomes" id="UP001352223">
    <property type="component" value="Unassembled WGS sequence"/>
</dbReference>
<keyword evidence="1" id="KW-0723">Serine/threonine-protein kinase</keyword>
<evidence type="ECO:0000259" key="2">
    <source>
        <dbReference type="Pfam" id="PF02518"/>
    </source>
</evidence>
<dbReference type="InterPro" id="IPR050267">
    <property type="entry name" value="Anti-sigma-factor_SerPK"/>
</dbReference>
<accession>A0ABU6CNV7</accession>
<protein>
    <submittedName>
        <fullName evidence="3">ATP-binding protein</fullName>
    </submittedName>
</protein>
<name>A0ABU6CNV7_9ACTN</name>
<keyword evidence="1" id="KW-0418">Kinase</keyword>
<reference evidence="3 4" key="1">
    <citation type="submission" date="2022-10" db="EMBL/GenBank/DDBJ databases">
        <authorList>
            <person name="Xie J."/>
            <person name="Shen N."/>
        </authorList>
    </citation>
    <scope>NUCLEOTIDE SEQUENCE [LARGE SCALE GENOMIC DNA]</scope>
    <source>
        <strain evidence="3 4">DSM 41681</strain>
    </source>
</reference>
<feature type="domain" description="Histidine kinase/HSP90-like ATPase" evidence="2">
    <location>
        <begin position="19"/>
        <end position="111"/>
    </location>
</feature>
<organism evidence="3 4">
    <name type="scientific">Streptomyces kunmingensis</name>
    <dbReference type="NCBI Taxonomy" id="68225"/>
    <lineage>
        <taxon>Bacteria</taxon>
        <taxon>Bacillati</taxon>
        <taxon>Actinomycetota</taxon>
        <taxon>Actinomycetes</taxon>
        <taxon>Kitasatosporales</taxon>
        <taxon>Streptomycetaceae</taxon>
        <taxon>Streptomyces</taxon>
    </lineage>
</organism>
<dbReference type="PANTHER" id="PTHR35526:SF3">
    <property type="entry name" value="ANTI-SIGMA-F FACTOR RSBW"/>
    <property type="match status" value="1"/>
</dbReference>
<dbReference type="InterPro" id="IPR003594">
    <property type="entry name" value="HATPase_dom"/>
</dbReference>
<keyword evidence="3" id="KW-0067">ATP-binding</keyword>